<evidence type="ECO:0000256" key="4">
    <source>
        <dbReference type="ARBA" id="ARBA00022801"/>
    </source>
</evidence>
<keyword evidence="9" id="KW-1185">Reference proteome</keyword>
<dbReference type="Pfam" id="PF01425">
    <property type="entry name" value="Amidase"/>
    <property type="match status" value="1"/>
</dbReference>
<gene>
    <name evidence="8" type="ORF">BDZ94DRAFT_1252004</name>
</gene>
<dbReference type="PROSITE" id="PS00571">
    <property type="entry name" value="AMIDASES"/>
    <property type="match status" value="1"/>
</dbReference>
<protein>
    <recommendedName>
        <fullName evidence="3">amidase</fullName>
        <ecNumber evidence="3">3.5.1.4</ecNumber>
    </recommendedName>
</protein>
<feature type="active site" description="Acyl-ester intermediate" evidence="5">
    <location>
        <position position="214"/>
    </location>
</feature>
<comment type="catalytic activity">
    <reaction evidence="1">
        <text>a monocarboxylic acid amide + H2O = a monocarboxylate + NH4(+)</text>
        <dbReference type="Rhea" id="RHEA:12020"/>
        <dbReference type="ChEBI" id="CHEBI:15377"/>
        <dbReference type="ChEBI" id="CHEBI:28938"/>
        <dbReference type="ChEBI" id="CHEBI:35757"/>
        <dbReference type="ChEBI" id="CHEBI:83628"/>
        <dbReference type="EC" id="3.5.1.4"/>
    </reaction>
</comment>
<organism evidence="8 9">
    <name type="scientific">Collybia nuda</name>
    <dbReference type="NCBI Taxonomy" id="64659"/>
    <lineage>
        <taxon>Eukaryota</taxon>
        <taxon>Fungi</taxon>
        <taxon>Dikarya</taxon>
        <taxon>Basidiomycota</taxon>
        <taxon>Agaricomycotina</taxon>
        <taxon>Agaricomycetes</taxon>
        <taxon>Agaricomycetidae</taxon>
        <taxon>Agaricales</taxon>
        <taxon>Tricholomatineae</taxon>
        <taxon>Clitocybaceae</taxon>
        <taxon>Collybia</taxon>
    </lineage>
</organism>
<dbReference type="EC" id="3.5.1.4" evidence="3"/>
<evidence type="ECO:0000256" key="2">
    <source>
        <dbReference type="ARBA" id="ARBA00009199"/>
    </source>
</evidence>
<name>A0A9P6CHC3_9AGAR</name>
<comment type="caution">
    <text evidence="8">The sequence shown here is derived from an EMBL/GenBank/DDBJ whole genome shotgun (WGS) entry which is preliminary data.</text>
</comment>
<reference evidence="8" key="1">
    <citation type="submission" date="2020-11" db="EMBL/GenBank/DDBJ databases">
        <authorList>
            <consortium name="DOE Joint Genome Institute"/>
            <person name="Ahrendt S."/>
            <person name="Riley R."/>
            <person name="Andreopoulos W."/>
            <person name="Labutti K."/>
            <person name="Pangilinan J."/>
            <person name="Ruiz-Duenas F.J."/>
            <person name="Barrasa J.M."/>
            <person name="Sanchez-Garcia M."/>
            <person name="Camarero S."/>
            <person name="Miyauchi S."/>
            <person name="Serrano A."/>
            <person name="Linde D."/>
            <person name="Babiker R."/>
            <person name="Drula E."/>
            <person name="Ayuso-Fernandez I."/>
            <person name="Pacheco R."/>
            <person name="Padilla G."/>
            <person name="Ferreira P."/>
            <person name="Barriuso J."/>
            <person name="Kellner H."/>
            <person name="Castanera R."/>
            <person name="Alfaro M."/>
            <person name="Ramirez L."/>
            <person name="Pisabarro A.G."/>
            <person name="Kuo A."/>
            <person name="Tritt A."/>
            <person name="Lipzen A."/>
            <person name="He G."/>
            <person name="Yan M."/>
            <person name="Ng V."/>
            <person name="Cullen D."/>
            <person name="Martin F."/>
            <person name="Rosso M.-N."/>
            <person name="Henrissat B."/>
            <person name="Hibbett D."/>
            <person name="Martinez A.T."/>
            <person name="Grigoriev I.V."/>
        </authorList>
    </citation>
    <scope>NUCLEOTIDE SEQUENCE</scope>
    <source>
        <strain evidence="8">CBS 247.69</strain>
    </source>
</reference>
<feature type="active site" description="Charge relay system" evidence="5">
    <location>
        <position position="190"/>
    </location>
</feature>
<dbReference type="OrthoDB" id="6428749at2759"/>
<proteinExistence type="inferred from homology"/>
<evidence type="ECO:0000313" key="9">
    <source>
        <dbReference type="Proteomes" id="UP000807353"/>
    </source>
</evidence>
<evidence type="ECO:0000256" key="3">
    <source>
        <dbReference type="ARBA" id="ARBA00012922"/>
    </source>
</evidence>
<dbReference type="Proteomes" id="UP000807353">
    <property type="component" value="Unassembled WGS sequence"/>
</dbReference>
<evidence type="ECO:0000256" key="6">
    <source>
        <dbReference type="PIRSR" id="PIRSR001221-2"/>
    </source>
</evidence>
<evidence type="ECO:0000256" key="5">
    <source>
        <dbReference type="PIRSR" id="PIRSR001221-1"/>
    </source>
</evidence>
<sequence>MWPFTSSYQTIVDVKRAERSRALKSAPTISLVSGQDEYTKATATEIVSRIEKGEWTASQVVEAYIARAALAHATTNCLTEVMFDWAREQARDLDAEFASTKKLRGPLHGVPASFKEQFDIIGFDTSLGFSQWANKPATTNADLVNQLLAAGAILFVKTNIPQTMFAFECNNPVWGRTTHPLNDKYTCGGSSGGEAALLAMDGSAIGIGSDIGGSLRIPTAYCGIYSLKPSSGRISTRGTRGPVPGFEGIKTVVGPMGRSVEDVELVSRLIIGVQGSDQNTAPLPYREVKLPEKLRFGYYTSDGYAKASPACKRAVLETVEALRKEGHECVEFEVPSAGKAFNIFVGLTAADGYKKMLSHLGPDPKDPSLFLATMGPKLFSFVRSIVTWVMRNFMGDTIFSETLRAAKESTMGEYMELVAARNDYIQSFNKQVWDKYSFDGIIAPVQALPQLPHGGCNNFSSLAEATILYNVLDQPAGCLPVTRVDPSFDQVTEEWSKGPGLGSPFIENALYRGKSPLYNPVATKGMPVGIQIVGRKWEEEKVLGMMHVIENALGPRGFGPGHWQQALKGINTL</sequence>
<dbReference type="EMBL" id="MU150243">
    <property type="protein sequence ID" value="KAF9466057.1"/>
    <property type="molecule type" value="Genomic_DNA"/>
</dbReference>
<keyword evidence="4" id="KW-0378">Hydrolase</keyword>
<dbReference type="InterPro" id="IPR023631">
    <property type="entry name" value="Amidase_dom"/>
</dbReference>
<dbReference type="PANTHER" id="PTHR46072">
    <property type="entry name" value="AMIDASE-RELATED-RELATED"/>
    <property type="match status" value="1"/>
</dbReference>
<feature type="binding site" evidence="6">
    <location>
        <position position="190"/>
    </location>
    <ligand>
        <name>substrate</name>
    </ligand>
</feature>
<feature type="active site" description="Charge relay system" evidence="5">
    <location>
        <position position="115"/>
    </location>
</feature>
<dbReference type="PANTHER" id="PTHR46072:SF11">
    <property type="entry name" value="AMIDASE-RELATED"/>
    <property type="match status" value="1"/>
</dbReference>
<feature type="binding site" evidence="6">
    <location>
        <position position="164"/>
    </location>
    <ligand>
        <name>substrate</name>
    </ligand>
</feature>
<evidence type="ECO:0000259" key="7">
    <source>
        <dbReference type="Pfam" id="PF01425"/>
    </source>
</evidence>
<dbReference type="Gene3D" id="3.90.1300.10">
    <property type="entry name" value="Amidase signature (AS) domain"/>
    <property type="match status" value="1"/>
</dbReference>
<evidence type="ECO:0000313" key="8">
    <source>
        <dbReference type="EMBL" id="KAF9466057.1"/>
    </source>
</evidence>
<dbReference type="PIRSF" id="PIRSF001221">
    <property type="entry name" value="Amidase_fungi"/>
    <property type="match status" value="1"/>
</dbReference>
<dbReference type="InterPro" id="IPR020556">
    <property type="entry name" value="Amidase_CS"/>
</dbReference>
<dbReference type="SUPFAM" id="SSF75304">
    <property type="entry name" value="Amidase signature (AS) enzymes"/>
    <property type="match status" value="1"/>
</dbReference>
<evidence type="ECO:0000256" key="1">
    <source>
        <dbReference type="ARBA" id="ARBA00001311"/>
    </source>
</evidence>
<dbReference type="FunFam" id="3.90.1300.10:FF:000003">
    <property type="entry name" value="Amidase signature enzyme"/>
    <property type="match status" value="1"/>
</dbReference>
<feature type="binding site" evidence="6">
    <location>
        <begin position="211"/>
        <end position="214"/>
    </location>
    <ligand>
        <name>substrate</name>
    </ligand>
</feature>
<dbReference type="GO" id="GO:0004040">
    <property type="term" value="F:amidase activity"/>
    <property type="evidence" value="ECO:0007669"/>
    <property type="project" value="UniProtKB-EC"/>
</dbReference>
<dbReference type="AlphaFoldDB" id="A0A9P6CHC3"/>
<comment type="similarity">
    <text evidence="2">Belongs to the amidase family.</text>
</comment>
<dbReference type="InterPro" id="IPR036928">
    <property type="entry name" value="AS_sf"/>
</dbReference>
<feature type="domain" description="Amidase" evidence="7">
    <location>
        <begin position="60"/>
        <end position="543"/>
    </location>
</feature>
<accession>A0A9P6CHC3</accession>